<evidence type="ECO:0000313" key="5">
    <source>
        <dbReference type="Proteomes" id="UP000293902"/>
    </source>
</evidence>
<organism evidence="3 4">
    <name type="scientific">Desulfobacter hydrogenophilus</name>
    <dbReference type="NCBI Taxonomy" id="2291"/>
    <lineage>
        <taxon>Bacteria</taxon>
        <taxon>Pseudomonadati</taxon>
        <taxon>Thermodesulfobacteriota</taxon>
        <taxon>Desulfobacteria</taxon>
        <taxon>Desulfobacterales</taxon>
        <taxon>Desulfobacteraceae</taxon>
        <taxon>Desulfobacter</taxon>
    </lineage>
</organism>
<keyword evidence="5" id="KW-1185">Reference proteome</keyword>
<protein>
    <submittedName>
        <fullName evidence="3">Dihydrofolate reductase</fullName>
    </submittedName>
</protein>
<dbReference type="RefSeq" id="WP_111952567.1">
    <property type="nucleotide sequence ID" value="NZ_CP036313.1"/>
</dbReference>
<dbReference type="PANTHER" id="PTHR38011:SF11">
    <property type="entry name" value="2,5-DIAMINO-6-RIBOSYLAMINO-4(3H)-PYRIMIDINONE 5'-PHOSPHATE REDUCTASE"/>
    <property type="match status" value="1"/>
</dbReference>
<dbReference type="EMBL" id="QLNI01000001">
    <property type="protein sequence ID" value="RAM03919.1"/>
    <property type="molecule type" value="Genomic_DNA"/>
</dbReference>
<dbReference type="Proteomes" id="UP000293902">
    <property type="component" value="Chromosome"/>
</dbReference>
<dbReference type="AlphaFoldDB" id="A0A328FHJ8"/>
<dbReference type="EMBL" id="CP036313">
    <property type="protein sequence ID" value="QBH12936.1"/>
    <property type="molecule type" value="Genomic_DNA"/>
</dbReference>
<accession>A0A328FHJ8</accession>
<name>A0A328FHJ8_9BACT</name>
<evidence type="ECO:0000259" key="1">
    <source>
        <dbReference type="PROSITE" id="PS51330"/>
    </source>
</evidence>
<evidence type="ECO:0000313" key="3">
    <source>
        <dbReference type="EMBL" id="RAM03919.1"/>
    </source>
</evidence>
<dbReference type="InterPro" id="IPR050765">
    <property type="entry name" value="Riboflavin_Biosynth_HTPR"/>
</dbReference>
<dbReference type="OrthoDB" id="9804315at2"/>
<proteinExistence type="predicted"/>
<dbReference type="InterPro" id="IPR001796">
    <property type="entry name" value="DHFR_dom"/>
</dbReference>
<reference evidence="3 4" key="1">
    <citation type="submission" date="2018-06" db="EMBL/GenBank/DDBJ databases">
        <title>Complete Genome Sequence of Desulfobacter hydrogenophilus (DSM3380).</title>
        <authorList>
            <person name="Marietou A."/>
            <person name="Schreiber L."/>
            <person name="Marshall I."/>
            <person name="Jorgensen B."/>
        </authorList>
    </citation>
    <scope>NUCLEOTIDE SEQUENCE [LARGE SCALE GENOMIC DNA]</scope>
    <source>
        <strain evidence="3 4">DSM 3380</strain>
    </source>
</reference>
<sequence>MDVILLMASTVDGKIAKDSSQIVDWAGKADKKYYVEVTKKAGVMIMGSKTYDTIGKPLPGRLNVVMTRDKSRQSDQDNLIFTDQPPAKILEDLELKGYTSVALVGGAAINTLFIRDNLITQIHLTLVPRLFGSGLSLFAPPLDLDRDLLLESTKDLGDGHILLIYHVVTHEKQ</sequence>
<dbReference type="GO" id="GO:0046654">
    <property type="term" value="P:tetrahydrofolate biosynthetic process"/>
    <property type="evidence" value="ECO:0007669"/>
    <property type="project" value="InterPro"/>
</dbReference>
<dbReference type="InterPro" id="IPR024072">
    <property type="entry name" value="DHFR-like_dom_sf"/>
</dbReference>
<dbReference type="SUPFAM" id="SSF53597">
    <property type="entry name" value="Dihydrofolate reductase-like"/>
    <property type="match status" value="1"/>
</dbReference>
<dbReference type="Proteomes" id="UP000248798">
    <property type="component" value="Unassembled WGS sequence"/>
</dbReference>
<dbReference type="PROSITE" id="PS51330">
    <property type="entry name" value="DHFR_2"/>
    <property type="match status" value="1"/>
</dbReference>
<dbReference type="Gene3D" id="3.40.430.10">
    <property type="entry name" value="Dihydrofolate Reductase, subunit A"/>
    <property type="match status" value="1"/>
</dbReference>
<dbReference type="CDD" id="cd00209">
    <property type="entry name" value="DHFR"/>
    <property type="match status" value="1"/>
</dbReference>
<evidence type="ECO:0000313" key="4">
    <source>
        <dbReference type="Proteomes" id="UP000248798"/>
    </source>
</evidence>
<dbReference type="Pfam" id="PF00186">
    <property type="entry name" value="DHFR_1"/>
    <property type="match status" value="1"/>
</dbReference>
<feature type="domain" description="DHFR" evidence="1">
    <location>
        <begin position="2"/>
        <end position="173"/>
    </location>
</feature>
<evidence type="ECO:0000313" key="2">
    <source>
        <dbReference type="EMBL" id="QBH12936.1"/>
    </source>
</evidence>
<reference evidence="2 5" key="2">
    <citation type="submission" date="2019-02" db="EMBL/GenBank/DDBJ databases">
        <title>Complete genome sequence of Desulfobacter hydrogenophilus AcRS1.</title>
        <authorList>
            <person name="Marietou A."/>
            <person name="Lund M.B."/>
            <person name="Marshall I.P.G."/>
            <person name="Schreiber L."/>
            <person name="Jorgensen B."/>
        </authorList>
    </citation>
    <scope>NUCLEOTIDE SEQUENCE [LARGE SCALE GENOMIC DNA]</scope>
    <source>
        <strain evidence="2 5">AcRS1</strain>
    </source>
</reference>
<gene>
    <name evidence="3" type="ORF">DO021_00400</name>
    <name evidence="2" type="ORF">EYB58_08415</name>
</gene>
<dbReference type="GO" id="GO:0004146">
    <property type="term" value="F:dihydrofolate reductase activity"/>
    <property type="evidence" value="ECO:0007669"/>
    <property type="project" value="InterPro"/>
</dbReference>
<dbReference type="PANTHER" id="PTHR38011">
    <property type="entry name" value="DIHYDROFOLATE REDUCTASE FAMILY PROTEIN (AFU_ORTHOLOGUE AFUA_8G06820)"/>
    <property type="match status" value="1"/>
</dbReference>